<evidence type="ECO:0008006" key="3">
    <source>
        <dbReference type="Google" id="ProtNLM"/>
    </source>
</evidence>
<dbReference type="VEuPathDB" id="FungiDB:PHYBLDRAFT_145538"/>
<dbReference type="Gene3D" id="3.80.10.10">
    <property type="entry name" value="Ribonuclease Inhibitor"/>
    <property type="match status" value="1"/>
</dbReference>
<dbReference type="Proteomes" id="UP000077315">
    <property type="component" value="Unassembled WGS sequence"/>
</dbReference>
<name>A0A163AFG3_PHYB8</name>
<dbReference type="EMBL" id="KV440981">
    <property type="protein sequence ID" value="OAD73131.1"/>
    <property type="molecule type" value="Genomic_DNA"/>
</dbReference>
<evidence type="ECO:0000313" key="1">
    <source>
        <dbReference type="EMBL" id="OAD73131.1"/>
    </source>
</evidence>
<evidence type="ECO:0000313" key="2">
    <source>
        <dbReference type="Proteomes" id="UP000077315"/>
    </source>
</evidence>
<dbReference type="InterPro" id="IPR032675">
    <property type="entry name" value="LRR_dom_sf"/>
</dbReference>
<gene>
    <name evidence="1" type="ORF">PHYBLDRAFT_145538</name>
</gene>
<dbReference type="InParanoid" id="A0A163AFG3"/>
<sequence>MWKSLEILGIEYGVHEEGQRPKNLVEFINACSMLQRLYLDNNKDGFRPEFGVGNFEKMYQNLQSLLSIKATLYLTPDFSATLDEIPNTKPAFALNATNIDSDPINSDQRQTVISLFRFNPNAFRHLKSFSLATDKHFEIFDFVLWKLLCPLGVSLKRLKLNANQDNGIYISGDNVDLLIDDILDSCPALKRLGFRGRAFLIKPNPTTEDLKLQQYGLQTLSLYRCTEFAKVLNYISLRCKRLRDMTLNNLWVLGFRCKNPGDLLIDMSYTLLNTLEIGIVEYSTSSKQTGRDDAVSLILLSQPNDPRLSDENKERKKTEIDPKSPLLASHHIYWLYTYEYEQITCRTGKKTIVLSEEKVDIILKYYQNVRLNTTSPNFKDDSSYDGYE</sequence>
<accession>A0A163AFG3</accession>
<dbReference type="RefSeq" id="XP_018291171.1">
    <property type="nucleotide sequence ID" value="XM_018431470.1"/>
</dbReference>
<protein>
    <recommendedName>
        <fullName evidence="3">F-box domain-containing protein</fullName>
    </recommendedName>
</protein>
<keyword evidence="2" id="KW-1185">Reference proteome</keyword>
<reference evidence="2" key="1">
    <citation type="submission" date="2015-06" db="EMBL/GenBank/DDBJ databases">
        <title>Expansion of signal transduction pathways in fungi by whole-genome duplication.</title>
        <authorList>
            <consortium name="DOE Joint Genome Institute"/>
            <person name="Corrochano L.M."/>
            <person name="Kuo A."/>
            <person name="Marcet-Houben M."/>
            <person name="Polaino S."/>
            <person name="Salamov A."/>
            <person name="Villalobos J.M."/>
            <person name="Alvarez M.I."/>
            <person name="Avalos J."/>
            <person name="Benito E.P."/>
            <person name="Benoit I."/>
            <person name="Burger G."/>
            <person name="Camino L.P."/>
            <person name="Canovas D."/>
            <person name="Cerda-Olmedo E."/>
            <person name="Cheng J.-F."/>
            <person name="Dominguez A."/>
            <person name="Elias M."/>
            <person name="Eslava A.P."/>
            <person name="Glaser F."/>
            <person name="Grimwood J."/>
            <person name="Gutierrez G."/>
            <person name="Heitman J."/>
            <person name="Henrissat B."/>
            <person name="Iturriaga E.A."/>
            <person name="Lang B.F."/>
            <person name="Lavin J.L."/>
            <person name="Lee S."/>
            <person name="Li W."/>
            <person name="Lindquist E."/>
            <person name="Lopez-Garcia S."/>
            <person name="Luque E.M."/>
            <person name="Marcos A.T."/>
            <person name="Martin J."/>
            <person name="McCluskey K."/>
            <person name="Medina H.R."/>
            <person name="Miralles-Duran A."/>
            <person name="Miyazaki A."/>
            <person name="Munoz-Torres E."/>
            <person name="Oguiza J.A."/>
            <person name="Ohm R."/>
            <person name="Olmedo M."/>
            <person name="Orejas M."/>
            <person name="Ortiz-Castellanos L."/>
            <person name="Pisabarro A.G."/>
            <person name="Rodriguez-Romero J."/>
            <person name="Ruiz-Herrera J."/>
            <person name="Ruiz-Vazquez R."/>
            <person name="Sanz C."/>
            <person name="Schackwitz W."/>
            <person name="Schmutz J."/>
            <person name="Shahriari M."/>
            <person name="Shelest E."/>
            <person name="Silva-Franco F."/>
            <person name="Soanes D."/>
            <person name="Syed K."/>
            <person name="Tagua V.G."/>
            <person name="Talbot N.J."/>
            <person name="Thon M."/>
            <person name="De vries R.P."/>
            <person name="Wiebenga A."/>
            <person name="Yadav J.S."/>
            <person name="Braun E.L."/>
            <person name="Baker S."/>
            <person name="Garre V."/>
            <person name="Horwitz B."/>
            <person name="Torres-Martinez S."/>
            <person name="Idnurm A."/>
            <person name="Herrera-Estrella A."/>
            <person name="Gabaldon T."/>
            <person name="Grigoriev I.V."/>
        </authorList>
    </citation>
    <scope>NUCLEOTIDE SEQUENCE [LARGE SCALE GENOMIC DNA]</scope>
    <source>
        <strain evidence="2">NRRL 1555(-)</strain>
    </source>
</reference>
<dbReference type="OrthoDB" id="2387796at2759"/>
<proteinExistence type="predicted"/>
<dbReference type="AlphaFoldDB" id="A0A163AFG3"/>
<organism evidence="1 2">
    <name type="scientific">Phycomyces blakesleeanus (strain ATCC 8743b / DSM 1359 / FGSC 10004 / NBRC 33097 / NRRL 1555)</name>
    <dbReference type="NCBI Taxonomy" id="763407"/>
    <lineage>
        <taxon>Eukaryota</taxon>
        <taxon>Fungi</taxon>
        <taxon>Fungi incertae sedis</taxon>
        <taxon>Mucoromycota</taxon>
        <taxon>Mucoromycotina</taxon>
        <taxon>Mucoromycetes</taxon>
        <taxon>Mucorales</taxon>
        <taxon>Phycomycetaceae</taxon>
        <taxon>Phycomyces</taxon>
    </lineage>
</organism>
<dbReference type="GeneID" id="28992376"/>